<proteinExistence type="predicted"/>
<dbReference type="PANTHER" id="PTHR10869:SF236">
    <property type="entry name" value="PROLYL 4-HYDROXYLASE ALPHA SUBUNIT DOMAIN-CONTAINING PROTEIN"/>
    <property type="match status" value="1"/>
</dbReference>
<keyword evidence="3" id="KW-0847">Vitamin C</keyword>
<evidence type="ECO:0000259" key="8">
    <source>
        <dbReference type="PROSITE" id="PS51471"/>
    </source>
</evidence>
<accession>A0A814XYP1</accession>
<evidence type="ECO:0000313" key="12">
    <source>
        <dbReference type="Proteomes" id="UP000663852"/>
    </source>
</evidence>
<dbReference type="InterPro" id="IPR019734">
    <property type="entry name" value="TPR_rpt"/>
</dbReference>
<name>A0A814XYP1_ADIRI</name>
<evidence type="ECO:0000313" key="11">
    <source>
        <dbReference type="Proteomes" id="UP000663828"/>
    </source>
</evidence>
<dbReference type="InterPro" id="IPR006620">
    <property type="entry name" value="Pro_4_hyd_alph"/>
</dbReference>
<sequence>MGDEGSIQDFEVEWRGFLEKFHADNDATKQRMHKVDIFPDKNIVCFVLYDTFSFDECQFLINSIENIGFNKLLYGNNYRTNTRTQITQRSLADEFLLRVKEYLPEQWPGKLNTSYWELLNLNERIRICKYEPGQYFAPHYDGIYKRSYMEQSQLTIMAYLNEEFTGGHTNFLDATSKPHAITHALEPKTGMVLIFEHQLFHEGEAVITGKKYIMRSDVMYKRVLSSPMSDKEREARDLVAVAEQHEDQSRFEEATKCYRKAYKLWPDLEKE</sequence>
<dbReference type="EMBL" id="CAJNOR010002285">
    <property type="protein sequence ID" value="CAF1272876.1"/>
    <property type="molecule type" value="Genomic_DNA"/>
</dbReference>
<evidence type="ECO:0000256" key="1">
    <source>
        <dbReference type="ARBA" id="ARBA00001961"/>
    </source>
</evidence>
<dbReference type="PROSITE" id="PS50005">
    <property type="entry name" value="TPR"/>
    <property type="match status" value="1"/>
</dbReference>
<keyword evidence="2" id="KW-0479">Metal-binding</keyword>
<dbReference type="InterPro" id="IPR044862">
    <property type="entry name" value="Pro_4_hyd_alph_FE2OG_OXY"/>
</dbReference>
<evidence type="ECO:0000256" key="4">
    <source>
        <dbReference type="ARBA" id="ARBA00022964"/>
    </source>
</evidence>
<dbReference type="AlphaFoldDB" id="A0A814XYP1"/>
<dbReference type="GO" id="GO:0004656">
    <property type="term" value="F:procollagen-proline 4-dioxygenase activity"/>
    <property type="evidence" value="ECO:0007669"/>
    <property type="project" value="TreeGrafter"/>
</dbReference>
<dbReference type="Proteomes" id="UP000663828">
    <property type="component" value="Unassembled WGS sequence"/>
</dbReference>
<dbReference type="GO" id="GO:0031418">
    <property type="term" value="F:L-ascorbic acid binding"/>
    <property type="evidence" value="ECO:0007669"/>
    <property type="project" value="UniProtKB-KW"/>
</dbReference>
<evidence type="ECO:0000313" key="10">
    <source>
        <dbReference type="EMBL" id="CAF1272876.1"/>
    </source>
</evidence>
<dbReference type="SMART" id="SM00702">
    <property type="entry name" value="P4Hc"/>
    <property type="match status" value="1"/>
</dbReference>
<comment type="cofactor">
    <cofactor evidence="1">
        <name>L-ascorbate</name>
        <dbReference type="ChEBI" id="CHEBI:38290"/>
    </cofactor>
</comment>
<keyword evidence="6" id="KW-0408">Iron</keyword>
<dbReference type="OrthoDB" id="69177at2759"/>
<comment type="caution">
    <text evidence="9">The sequence shown here is derived from an EMBL/GenBank/DDBJ whole genome shotgun (WGS) entry which is preliminary data.</text>
</comment>
<feature type="repeat" description="TPR" evidence="7">
    <location>
        <begin position="235"/>
        <end position="268"/>
    </location>
</feature>
<keyword evidence="7" id="KW-0802">TPR repeat</keyword>
<keyword evidence="5" id="KW-0560">Oxidoreductase</keyword>
<dbReference type="GO" id="GO:0005783">
    <property type="term" value="C:endoplasmic reticulum"/>
    <property type="evidence" value="ECO:0007669"/>
    <property type="project" value="TreeGrafter"/>
</dbReference>
<dbReference type="PROSITE" id="PS51471">
    <property type="entry name" value="FE2OG_OXY"/>
    <property type="match status" value="1"/>
</dbReference>
<protein>
    <recommendedName>
        <fullName evidence="8">Fe2OG dioxygenase domain-containing protein</fullName>
    </recommendedName>
</protein>
<keyword evidence="11" id="KW-1185">Reference proteome</keyword>
<dbReference type="Gene3D" id="2.60.120.620">
    <property type="entry name" value="q2cbj1_9rhob like domain"/>
    <property type="match status" value="1"/>
</dbReference>
<organism evidence="9 12">
    <name type="scientific">Adineta ricciae</name>
    <name type="common">Rotifer</name>
    <dbReference type="NCBI Taxonomy" id="249248"/>
    <lineage>
        <taxon>Eukaryota</taxon>
        <taxon>Metazoa</taxon>
        <taxon>Spiralia</taxon>
        <taxon>Gnathifera</taxon>
        <taxon>Rotifera</taxon>
        <taxon>Eurotatoria</taxon>
        <taxon>Bdelloidea</taxon>
        <taxon>Adinetida</taxon>
        <taxon>Adinetidae</taxon>
        <taxon>Adineta</taxon>
    </lineage>
</organism>
<evidence type="ECO:0000256" key="7">
    <source>
        <dbReference type="PROSITE-ProRule" id="PRU00339"/>
    </source>
</evidence>
<dbReference type="PANTHER" id="PTHR10869">
    <property type="entry name" value="PROLYL 4-HYDROXYLASE ALPHA SUBUNIT"/>
    <property type="match status" value="1"/>
</dbReference>
<evidence type="ECO:0000256" key="2">
    <source>
        <dbReference type="ARBA" id="ARBA00022723"/>
    </source>
</evidence>
<evidence type="ECO:0000313" key="9">
    <source>
        <dbReference type="EMBL" id="CAF1222338.1"/>
    </source>
</evidence>
<dbReference type="InterPro" id="IPR005123">
    <property type="entry name" value="Oxoglu/Fe-dep_dioxygenase_dom"/>
</dbReference>
<dbReference type="InterPro" id="IPR045054">
    <property type="entry name" value="P4HA-like"/>
</dbReference>
<dbReference type="Proteomes" id="UP000663852">
    <property type="component" value="Unassembled WGS sequence"/>
</dbReference>
<keyword evidence="4" id="KW-0223">Dioxygenase</keyword>
<feature type="domain" description="Fe2OG dioxygenase" evidence="8">
    <location>
        <begin position="121"/>
        <end position="220"/>
    </location>
</feature>
<evidence type="ECO:0000256" key="3">
    <source>
        <dbReference type="ARBA" id="ARBA00022896"/>
    </source>
</evidence>
<evidence type="ECO:0000256" key="6">
    <source>
        <dbReference type="ARBA" id="ARBA00023004"/>
    </source>
</evidence>
<gene>
    <name evidence="9" type="ORF">EDS130_LOCUS26486</name>
    <name evidence="10" type="ORF">XAT740_LOCUS27392</name>
</gene>
<dbReference type="EMBL" id="CAJNOJ010000161">
    <property type="protein sequence ID" value="CAF1222338.1"/>
    <property type="molecule type" value="Genomic_DNA"/>
</dbReference>
<dbReference type="GO" id="GO:0005506">
    <property type="term" value="F:iron ion binding"/>
    <property type="evidence" value="ECO:0007669"/>
    <property type="project" value="InterPro"/>
</dbReference>
<evidence type="ECO:0000256" key="5">
    <source>
        <dbReference type="ARBA" id="ARBA00023002"/>
    </source>
</evidence>
<reference evidence="9" key="1">
    <citation type="submission" date="2021-02" db="EMBL/GenBank/DDBJ databases">
        <authorList>
            <person name="Nowell W R."/>
        </authorList>
    </citation>
    <scope>NUCLEOTIDE SEQUENCE</scope>
</reference>
<dbReference type="Pfam" id="PF13640">
    <property type="entry name" value="2OG-FeII_Oxy_3"/>
    <property type="match status" value="1"/>
</dbReference>